<protein>
    <submittedName>
        <fullName evidence="3">Filamentous hemagglutinin N-terminal domain-containing protein</fullName>
    </submittedName>
</protein>
<keyword evidence="4" id="KW-1185">Reference proteome</keyword>
<dbReference type="InterPro" id="IPR008638">
    <property type="entry name" value="FhaB/CdiA-like_TPS"/>
</dbReference>
<reference evidence="3 4" key="1">
    <citation type="journal article" date="2022" name="Front. Microbiol.">
        <title>High genomic differentiation and limited gene flow indicate recent cryptic speciation within the genus Laspinema (cyanobacteria).</title>
        <authorList>
            <person name="Stanojkovic A."/>
            <person name="Skoupy S."/>
            <person name="Skaloud P."/>
            <person name="Dvorak P."/>
        </authorList>
    </citation>
    <scope>NUCLEOTIDE SEQUENCE [LARGE SCALE GENOMIC DNA]</scope>
    <source>
        <strain evidence="3 4">D3b</strain>
    </source>
</reference>
<evidence type="ECO:0000259" key="2">
    <source>
        <dbReference type="SMART" id="SM00912"/>
    </source>
</evidence>
<feature type="region of interest" description="Disordered" evidence="1">
    <location>
        <begin position="819"/>
        <end position="843"/>
    </location>
</feature>
<comment type="caution">
    <text evidence="3">The sequence shown here is derived from an EMBL/GenBank/DDBJ whole genome shotgun (WGS) entry which is preliminary data.</text>
</comment>
<feature type="domain" description="Filamentous haemagglutinin FhaB/tRNA nuclease CdiA-like TPS" evidence="2">
    <location>
        <begin position="36"/>
        <end position="147"/>
    </location>
</feature>
<evidence type="ECO:0000313" key="4">
    <source>
        <dbReference type="Proteomes" id="UP001525961"/>
    </source>
</evidence>
<dbReference type="InterPro" id="IPR012334">
    <property type="entry name" value="Pectin_lyas_fold"/>
</dbReference>
<proteinExistence type="predicted"/>
<gene>
    <name evidence="3" type="ORF">NG792_01015</name>
</gene>
<dbReference type="SMART" id="SM00912">
    <property type="entry name" value="Haemagg_act"/>
    <property type="match status" value="1"/>
</dbReference>
<dbReference type="Gene3D" id="2.160.20.10">
    <property type="entry name" value="Single-stranded right-handed beta-helix, Pectin lyase-like"/>
    <property type="match status" value="2"/>
</dbReference>
<sequence length="878" mass="89723">MYWGHYYLSIFSLMSALLFLDGGLGHKSLQAQVIPDNTLPNPSGVQINGNTLTIEGGTAAGSNLFHSFQEFSIPTGTAALFNNSTTIANIITRITGGKLSQIDGAIAANGSANLFLINPSGIAFGPNATLNLGGSFVGSTAHSVLFPDDRAFSATNPDSSPLLSVNVPIGLQYGPNPESIFVRDSVLTVLPNQTLTLVGGEITLEGGQLRVPGGTVTLGGISEAGVVELPGGNALKLPETVERSPLHLTNGARVDVAGAGGGSIAIQVENLLISGQSEIRGGIAPGSGEPGAQAGNIEIDTTGNIVLTEESAIANEVQPNGVGDGGNITLNTTTFSATSAIISTSTSGEGDGGKLQITARESVVFDGQGREDFITIASADVAPEGVGNAGGIEIQAGSVLVKDGAGMITGTRGQGNGAPLVIRALESVVFDGLNSSNDVLRPTGAESTVDPEAMGNAGSLEIETAVLRILNGANVGSTTFEAGDGGPVLLQATEVMEFGGVDRVGNPVIVFSDTLGEGNGDNLRIETPRLILRDGAQISVGTFGAGDGGNLEILATEAIVLSGAVPAIEGGFFFPDESGILFPTGIFAASTETGNAGTMRLQTGQLILGDRAIISASSEKTGIAGNIEIVGRQIVVNNAAIAAETVQGDQANIFIESRDIQLWNQGGITTNASGSGTGGNIAIATDTLVAVENSDITANSSASFGGRVAIAAQGILGTNFRTELTPQSDITATSELGAEFSGSVTINTPDVNPSTGLVELPEMLGQARDNNFVGCALSDENSFTISGRGGLPTDPTQPLQTQPIWHDLRNFFQDLEGETVTVEPPRRRTPSSTNPSSPLQEATAWRRNAQGTIELMAAIPEGSVSFPGLRSPECQPIE</sequence>
<evidence type="ECO:0000313" key="3">
    <source>
        <dbReference type="EMBL" id="MCT7976300.1"/>
    </source>
</evidence>
<dbReference type="NCBIfam" id="TIGR01901">
    <property type="entry name" value="adhes_NPXG"/>
    <property type="match status" value="1"/>
</dbReference>
<organism evidence="3 4">
    <name type="scientific">Laspinema olomoucense D3b</name>
    <dbReference type="NCBI Taxonomy" id="2953688"/>
    <lineage>
        <taxon>Bacteria</taxon>
        <taxon>Bacillati</taxon>
        <taxon>Cyanobacteriota</taxon>
        <taxon>Cyanophyceae</taxon>
        <taxon>Oscillatoriophycideae</taxon>
        <taxon>Oscillatoriales</taxon>
        <taxon>Laspinemataceae</taxon>
        <taxon>Laspinema</taxon>
        <taxon>Laspinema olomoucense</taxon>
    </lineage>
</organism>
<dbReference type="EMBL" id="JAMXFA010000001">
    <property type="protein sequence ID" value="MCT7976300.1"/>
    <property type="molecule type" value="Genomic_DNA"/>
</dbReference>
<name>A0ABT2N0V2_9CYAN</name>
<accession>A0ABT2N0V2</accession>
<dbReference type="Proteomes" id="UP001525961">
    <property type="component" value="Unassembled WGS sequence"/>
</dbReference>
<dbReference type="InterPro" id="IPR011050">
    <property type="entry name" value="Pectin_lyase_fold/virulence"/>
</dbReference>
<dbReference type="SUPFAM" id="SSF51126">
    <property type="entry name" value="Pectin lyase-like"/>
    <property type="match status" value="3"/>
</dbReference>
<evidence type="ECO:0000256" key="1">
    <source>
        <dbReference type="SAM" id="MobiDB-lite"/>
    </source>
</evidence>
<dbReference type="Pfam" id="PF05860">
    <property type="entry name" value="TPS"/>
    <property type="match status" value="1"/>
</dbReference>